<dbReference type="STRING" id="644352.J3NP22"/>
<dbReference type="OrthoDB" id="194358at2759"/>
<protein>
    <recommendedName>
        <fullName evidence="8">Ankyrin repeat containing protein</fullName>
    </recommendedName>
</protein>
<evidence type="ECO:0000256" key="2">
    <source>
        <dbReference type="ARBA" id="ARBA00023043"/>
    </source>
</evidence>
<keyword evidence="1" id="KW-0677">Repeat</keyword>
<name>J3NP22_GAET3</name>
<gene>
    <name evidence="6" type="primary">20343486</name>
    <name evidence="5" type="ORF">GGTG_03028</name>
</gene>
<feature type="compositionally biased region" description="Pro residues" evidence="4">
    <location>
        <begin position="32"/>
        <end position="46"/>
    </location>
</feature>
<reference evidence="5" key="2">
    <citation type="submission" date="2010-07" db="EMBL/GenBank/DDBJ databases">
        <authorList>
            <consortium name="The Broad Institute Genome Sequencing Platform"/>
            <consortium name="Broad Institute Genome Sequencing Center for Infectious Disease"/>
            <person name="Ma L.-J."/>
            <person name="Dead R."/>
            <person name="Young S."/>
            <person name="Zeng Q."/>
            <person name="Koehrsen M."/>
            <person name="Alvarado L."/>
            <person name="Berlin A."/>
            <person name="Chapman S.B."/>
            <person name="Chen Z."/>
            <person name="Freedman E."/>
            <person name="Gellesch M."/>
            <person name="Goldberg J."/>
            <person name="Griggs A."/>
            <person name="Gujja S."/>
            <person name="Heilman E.R."/>
            <person name="Heiman D."/>
            <person name="Hepburn T."/>
            <person name="Howarth C."/>
            <person name="Jen D."/>
            <person name="Larson L."/>
            <person name="Mehta T."/>
            <person name="Neiman D."/>
            <person name="Pearson M."/>
            <person name="Roberts A."/>
            <person name="Saif S."/>
            <person name="Shea T."/>
            <person name="Shenoy N."/>
            <person name="Sisk P."/>
            <person name="Stolte C."/>
            <person name="Sykes S."/>
            <person name="Walk T."/>
            <person name="White J."/>
            <person name="Yandava C."/>
            <person name="Haas B."/>
            <person name="Nusbaum C."/>
            <person name="Birren B."/>
        </authorList>
    </citation>
    <scope>NUCLEOTIDE SEQUENCE</scope>
    <source>
        <strain evidence="5">R3-111a-1</strain>
    </source>
</reference>
<dbReference type="Pfam" id="PF13857">
    <property type="entry name" value="Ank_5"/>
    <property type="match status" value="1"/>
</dbReference>
<accession>J3NP22</accession>
<dbReference type="RefSeq" id="XP_009219070.1">
    <property type="nucleotide sequence ID" value="XM_009220806.1"/>
</dbReference>
<feature type="coiled-coil region" evidence="3">
    <location>
        <begin position="1694"/>
        <end position="1721"/>
    </location>
</feature>
<sequence>MNGLPNQEDRRWRLLSLAKEWKIPTGALPSAARPPEPPPWPEPPGPNDDFMAEELLKRHRLATDPAQSPQGGRRLSFMGSSKKKSWDLSEISETLDAHVSAAGPPAVAHALIKKLQAGGGNVNVSVPKGKTTLLNRRKSLGSSERSRVLQRAVQNQQADMVAVLVQYADPLTLDAALPMAIRSGNQAIIQSLLAHGASISQSSEGLEIFHQLSAAGGQADMAARLLASNGRPPPVTVSRAMVAATQKGCLDTVLQLSRSTADGNYDGGAALKTAIAQCRGDICLAILTGAKPPAGPCLSEAFTQLFSHPTIIPNEKLALAEMLLCAGTEGDAVSEALIQAAATEFFDMVQLLIEYGASVEYEYAKVLRTAIAHGRASLVPLLLNDTTTLSPACASECVLKIPRRITSEERCTLLSALLRKGAGGPPLSEALIAAAEDVDAESVKLLLSPYFPGDPGRLEPEHDVRRGSRGLIRDKHDVASVDHKAGQALRLAVMTRSVAVVKLILSARPLAETLTAVFPTVMTLPPIDRYQIAKLFLSAGVRGSCVSQALQGAIEEHPPKRDERFISLLLQHDADVNFNSGAGIISAVAHEDVPLLKTLLQSQPSPQTTVTAVSKAMLSADVDTRFKMISALLANYTPILLSNETAEALIIALQENPVDKELVEVLIKQGCANINFNSSAPFILAVRQPEFEVVDLMLRVGKPTQETLERGLHKSAGLPSTPDKARKMEAILARMEKKGSATGLLVAEVTAVVNTPPEQRAFSGVKALLKAGADVNFQKGRCLCVAIKGRDTQLVDIIFAARPSPESMATAMPCAVNITDPMDRLAFTQKLLEAGAPAKEANRALVHAVKDRTDDLPLINLLAGKADSTDGEALTLAIKRERPDIVELVLIKTPTKYDVAVLNDLLTEAMQMKNLDMRKGVCQMLLHAGASGLAASEALLVAASTGDVMLVSTLVYAGASIEHKEGQAVVEACRSGSHEVLKILLSSPATIEKQTLLRGFQASTSIADLQKRCAVFRLLLEKGVTGEVVDAELVSAVKYGDKGINLVRLLLKWGCSLDHNRGEAIWTATRSAFLGSLRIMLGLGDVGGKQKRPSHTTMIQSLKASWRLAAGLRYEVIEMLFEAGLPVGEDVEVGLTKAVNDEEHVDLKLVRLLLEKGASPTTNACRALCDATQKLLRPVVDLFLEREISPEDLSWTFAQAFSPASTHIWLSEDGLEVAKCFLGKGARGDGISSALASAIDAYGSERDGIARQFAELLLASGADVSFDSGQALQMAARAGDVELIQQLLEQKPTPQAVSMALPHVFDLQLPEDKALELVSLFAQFRDGEVGLDVVTVQPDSEPVVFKALDRYPRSTKMVQTLLDAGYYFDRMTTARVADDAEEEQVSLLLWALLQPQKRISSAVILQLIENGAKVDFETSETKTTPLMVAVRNKRLDLVRALILADPEVVNITDTTGNTALTLATQIGGEVGTTMMTSILAAEPSKDDGSLHNAARELDVRAMQVLAEFGHDIDFPSPLHGGRSALGEICLHAADIPLTPAREKAMEKAMAFLMEQGTDPSIRLEEKSVLLLALESQEPVTTARALLKVGMWKHINKPFNNYTDGRFTYSPTEYVARVMTSARLGGEANREQLLALLKANRAASVFYANDGPQPEGAQGLPDELLRAERERRALAERQRLEREDHQGVLVRTDEMAALQNRIAEEKAAVEDARDRRRRADKLEAMREWTAAEEEAFARRVAAQRAEREAALDHARLAAESELEKARLLADTEVDAEARKQRRQIEYRKALGEEQVAAERNLSAVRAAERDELAHHEERSDGRARARIAQQRALVDSQAALAASLGNAGVTGRRQVGYITGELD</sequence>
<evidence type="ECO:0000256" key="4">
    <source>
        <dbReference type="SAM" id="MobiDB-lite"/>
    </source>
</evidence>
<proteinExistence type="predicted"/>
<dbReference type="EnsemblFungi" id="EJT77925">
    <property type="protein sequence ID" value="EJT77925"/>
    <property type="gene ID" value="GGTG_03028"/>
</dbReference>
<dbReference type="InterPro" id="IPR002110">
    <property type="entry name" value="Ankyrin_rpt"/>
</dbReference>
<feature type="region of interest" description="Disordered" evidence="4">
    <location>
        <begin position="25"/>
        <end position="50"/>
    </location>
</feature>
<dbReference type="InterPro" id="IPR036770">
    <property type="entry name" value="Ankyrin_rpt-contain_sf"/>
</dbReference>
<dbReference type="PANTHER" id="PTHR24198:SF165">
    <property type="entry name" value="ANKYRIN REPEAT-CONTAINING PROTEIN-RELATED"/>
    <property type="match status" value="1"/>
</dbReference>
<dbReference type="Proteomes" id="UP000006039">
    <property type="component" value="Unassembled WGS sequence"/>
</dbReference>
<dbReference type="eggNOG" id="KOG4177">
    <property type="taxonomic scope" value="Eukaryota"/>
</dbReference>
<evidence type="ECO:0000313" key="7">
    <source>
        <dbReference type="Proteomes" id="UP000006039"/>
    </source>
</evidence>
<dbReference type="EMBL" id="GL385396">
    <property type="protein sequence ID" value="EJT77925.1"/>
    <property type="molecule type" value="Genomic_DNA"/>
</dbReference>
<reference evidence="5" key="3">
    <citation type="submission" date="2010-09" db="EMBL/GenBank/DDBJ databases">
        <title>Annotation of Gaeumannomyces graminis var. tritici R3-111a-1.</title>
        <authorList>
            <consortium name="The Broad Institute Genome Sequencing Platform"/>
            <person name="Ma L.-J."/>
            <person name="Dead R."/>
            <person name="Young S.K."/>
            <person name="Zeng Q."/>
            <person name="Gargeya S."/>
            <person name="Fitzgerald M."/>
            <person name="Haas B."/>
            <person name="Abouelleil A."/>
            <person name="Alvarado L."/>
            <person name="Arachchi H.M."/>
            <person name="Berlin A."/>
            <person name="Brown A."/>
            <person name="Chapman S.B."/>
            <person name="Chen Z."/>
            <person name="Dunbar C."/>
            <person name="Freedman E."/>
            <person name="Gearin G."/>
            <person name="Gellesch M."/>
            <person name="Goldberg J."/>
            <person name="Griggs A."/>
            <person name="Gujja S."/>
            <person name="Heiman D."/>
            <person name="Howarth C."/>
            <person name="Larson L."/>
            <person name="Lui A."/>
            <person name="MacDonald P.J.P."/>
            <person name="Mehta T."/>
            <person name="Montmayeur A."/>
            <person name="Murphy C."/>
            <person name="Neiman D."/>
            <person name="Pearson M."/>
            <person name="Priest M."/>
            <person name="Roberts A."/>
            <person name="Saif S."/>
            <person name="Shea T."/>
            <person name="Shenoy N."/>
            <person name="Sisk P."/>
            <person name="Stolte C."/>
            <person name="Sykes S."/>
            <person name="Yandava C."/>
            <person name="Wortman J."/>
            <person name="Nusbaum C."/>
            <person name="Birren B."/>
        </authorList>
    </citation>
    <scope>NUCLEOTIDE SEQUENCE</scope>
    <source>
        <strain evidence="5">R3-111a-1</strain>
    </source>
</reference>
<dbReference type="HOGENOM" id="CLU_001569_0_1_1"/>
<organism evidence="5">
    <name type="scientific">Gaeumannomyces tritici (strain R3-111a-1)</name>
    <name type="common">Wheat and barley take-all root rot fungus</name>
    <name type="synonym">Gaeumannomyces graminis var. tritici</name>
    <dbReference type="NCBI Taxonomy" id="644352"/>
    <lineage>
        <taxon>Eukaryota</taxon>
        <taxon>Fungi</taxon>
        <taxon>Dikarya</taxon>
        <taxon>Ascomycota</taxon>
        <taxon>Pezizomycotina</taxon>
        <taxon>Sordariomycetes</taxon>
        <taxon>Sordariomycetidae</taxon>
        <taxon>Magnaporthales</taxon>
        <taxon>Magnaporthaceae</taxon>
        <taxon>Gaeumannomyces</taxon>
    </lineage>
</organism>
<dbReference type="GeneID" id="20343486"/>
<reference evidence="6" key="4">
    <citation type="journal article" date="2015" name="G3 (Bethesda)">
        <title>Genome sequences of three phytopathogenic species of the Magnaporthaceae family of fungi.</title>
        <authorList>
            <person name="Okagaki L.H."/>
            <person name="Nunes C.C."/>
            <person name="Sailsbery J."/>
            <person name="Clay B."/>
            <person name="Brown D."/>
            <person name="John T."/>
            <person name="Oh Y."/>
            <person name="Young N."/>
            <person name="Fitzgerald M."/>
            <person name="Haas B.J."/>
            <person name="Zeng Q."/>
            <person name="Young S."/>
            <person name="Adiconis X."/>
            <person name="Fan L."/>
            <person name="Levin J.Z."/>
            <person name="Mitchell T.K."/>
            <person name="Okubara P.A."/>
            <person name="Farman M.L."/>
            <person name="Kohn L.M."/>
            <person name="Birren B."/>
            <person name="Ma L.-J."/>
            <person name="Dean R.A."/>
        </authorList>
    </citation>
    <scope>NUCLEOTIDE SEQUENCE</scope>
    <source>
        <strain evidence="6">R3-111a-1</strain>
    </source>
</reference>
<keyword evidence="7" id="KW-1185">Reference proteome</keyword>
<keyword evidence="3" id="KW-0175">Coiled coil</keyword>
<evidence type="ECO:0000313" key="6">
    <source>
        <dbReference type="EnsemblFungi" id="EJT77925"/>
    </source>
</evidence>
<dbReference type="Gene3D" id="1.25.40.20">
    <property type="entry name" value="Ankyrin repeat-containing domain"/>
    <property type="match status" value="6"/>
</dbReference>
<dbReference type="PANTHER" id="PTHR24198">
    <property type="entry name" value="ANKYRIN REPEAT AND PROTEIN KINASE DOMAIN-CONTAINING PROTEIN"/>
    <property type="match status" value="1"/>
</dbReference>
<dbReference type="VEuPathDB" id="FungiDB:GGTG_03028"/>
<evidence type="ECO:0000256" key="1">
    <source>
        <dbReference type="ARBA" id="ARBA00022737"/>
    </source>
</evidence>
<keyword evidence="2" id="KW-0040">ANK repeat</keyword>
<evidence type="ECO:0000313" key="5">
    <source>
        <dbReference type="EMBL" id="EJT77925.1"/>
    </source>
</evidence>
<dbReference type="SUPFAM" id="SSF48403">
    <property type="entry name" value="Ankyrin repeat"/>
    <property type="match status" value="5"/>
</dbReference>
<reference evidence="6" key="5">
    <citation type="submission" date="2018-04" db="UniProtKB">
        <authorList>
            <consortium name="EnsemblFungi"/>
        </authorList>
    </citation>
    <scope>IDENTIFICATION</scope>
    <source>
        <strain evidence="6">R3-111a-1</strain>
    </source>
</reference>
<dbReference type="SMART" id="SM00248">
    <property type="entry name" value="ANK"/>
    <property type="match status" value="14"/>
</dbReference>
<evidence type="ECO:0008006" key="8">
    <source>
        <dbReference type="Google" id="ProtNLM"/>
    </source>
</evidence>
<evidence type="ECO:0000256" key="3">
    <source>
        <dbReference type="SAM" id="Coils"/>
    </source>
</evidence>
<reference evidence="7" key="1">
    <citation type="submission" date="2010-07" db="EMBL/GenBank/DDBJ databases">
        <title>The genome sequence of Gaeumannomyces graminis var. tritici strain R3-111a-1.</title>
        <authorList>
            <consortium name="The Broad Institute Genome Sequencing Platform"/>
            <person name="Ma L.-J."/>
            <person name="Dead R."/>
            <person name="Young S."/>
            <person name="Zeng Q."/>
            <person name="Koehrsen M."/>
            <person name="Alvarado L."/>
            <person name="Berlin A."/>
            <person name="Chapman S.B."/>
            <person name="Chen Z."/>
            <person name="Freedman E."/>
            <person name="Gellesch M."/>
            <person name="Goldberg J."/>
            <person name="Griggs A."/>
            <person name="Gujja S."/>
            <person name="Heilman E.R."/>
            <person name="Heiman D."/>
            <person name="Hepburn T."/>
            <person name="Howarth C."/>
            <person name="Jen D."/>
            <person name="Larson L."/>
            <person name="Mehta T."/>
            <person name="Neiman D."/>
            <person name="Pearson M."/>
            <person name="Roberts A."/>
            <person name="Saif S."/>
            <person name="Shea T."/>
            <person name="Shenoy N."/>
            <person name="Sisk P."/>
            <person name="Stolte C."/>
            <person name="Sykes S."/>
            <person name="Walk T."/>
            <person name="White J."/>
            <person name="Yandava C."/>
            <person name="Haas B."/>
            <person name="Nusbaum C."/>
            <person name="Birren B."/>
        </authorList>
    </citation>
    <scope>NUCLEOTIDE SEQUENCE [LARGE SCALE GENOMIC DNA]</scope>
    <source>
        <strain evidence="7">R3-111a-1</strain>
    </source>
</reference>